<protein>
    <submittedName>
        <fullName evidence="1">Uncharacterized protein</fullName>
    </submittedName>
</protein>
<name>A0ABP0HH28_9DINO</name>
<dbReference type="EMBL" id="CAXAMN010000559">
    <property type="protein sequence ID" value="CAK8989504.1"/>
    <property type="molecule type" value="Genomic_DNA"/>
</dbReference>
<sequence length="187" mass="20651">MKGVAVKDADSSHRRSVLRVPRPWPGVLGLVGPEPVPPMPVGSATPEHQGTKIPGEVEEEVPLSRAMTQTSTRPSVRRPVVPKLSLRGVFREKERAGEYKLKMDYKDPQFSELLMDEAIEVLLRKRYRVVEEVKPPTQSLWVRLFGGCLVEAEDKESRSDPVSRPALIGAKTAANLGISVDTSTAFI</sequence>
<dbReference type="Proteomes" id="UP001642484">
    <property type="component" value="Unassembled WGS sequence"/>
</dbReference>
<reference evidence="1 2" key="1">
    <citation type="submission" date="2024-02" db="EMBL/GenBank/DDBJ databases">
        <authorList>
            <person name="Chen Y."/>
            <person name="Shah S."/>
            <person name="Dougan E. K."/>
            <person name="Thang M."/>
            <person name="Chan C."/>
        </authorList>
    </citation>
    <scope>NUCLEOTIDE SEQUENCE [LARGE SCALE GENOMIC DNA]</scope>
</reference>
<accession>A0ABP0HH28</accession>
<gene>
    <name evidence="1" type="ORF">CCMP2556_LOCUS1690</name>
</gene>
<comment type="caution">
    <text evidence="1">The sequence shown here is derived from an EMBL/GenBank/DDBJ whole genome shotgun (WGS) entry which is preliminary data.</text>
</comment>
<evidence type="ECO:0000313" key="1">
    <source>
        <dbReference type="EMBL" id="CAK8989504.1"/>
    </source>
</evidence>
<organism evidence="1 2">
    <name type="scientific">Durusdinium trenchii</name>
    <dbReference type="NCBI Taxonomy" id="1381693"/>
    <lineage>
        <taxon>Eukaryota</taxon>
        <taxon>Sar</taxon>
        <taxon>Alveolata</taxon>
        <taxon>Dinophyceae</taxon>
        <taxon>Suessiales</taxon>
        <taxon>Symbiodiniaceae</taxon>
        <taxon>Durusdinium</taxon>
    </lineage>
</organism>
<proteinExistence type="predicted"/>
<keyword evidence="2" id="KW-1185">Reference proteome</keyword>
<evidence type="ECO:0000313" key="2">
    <source>
        <dbReference type="Proteomes" id="UP001642484"/>
    </source>
</evidence>